<evidence type="ECO:0000313" key="10">
    <source>
        <dbReference type="Proteomes" id="UP001157126"/>
    </source>
</evidence>
<evidence type="ECO:0000313" key="9">
    <source>
        <dbReference type="EMBL" id="GMA41811.1"/>
    </source>
</evidence>
<reference evidence="10" key="1">
    <citation type="journal article" date="2019" name="Int. J. Syst. Evol. Microbiol.">
        <title>The Global Catalogue of Microorganisms (GCM) 10K type strain sequencing project: providing services to taxonomists for standard genome sequencing and annotation.</title>
        <authorList>
            <consortium name="The Broad Institute Genomics Platform"/>
            <consortium name="The Broad Institute Genome Sequencing Center for Infectious Disease"/>
            <person name="Wu L."/>
            <person name="Ma J."/>
        </authorList>
    </citation>
    <scope>NUCLEOTIDE SEQUENCE [LARGE SCALE GENOMIC DNA]</scope>
    <source>
        <strain evidence="10">NBRC 113072</strain>
    </source>
</reference>
<keyword evidence="10" id="KW-1185">Reference proteome</keyword>
<accession>A0ABQ6IWK7</accession>
<comment type="catalytic activity">
    <reaction evidence="7">
        <text>Endonucleolytic cleavage of RNA, removing 5'-extranucleotides from tRNA precursor.</text>
        <dbReference type="EC" id="3.1.26.5"/>
    </reaction>
</comment>
<dbReference type="PANTHER" id="PTHR33992:SF1">
    <property type="entry name" value="RIBONUCLEASE P PROTEIN COMPONENT"/>
    <property type="match status" value="1"/>
</dbReference>
<comment type="similarity">
    <text evidence="7">Belongs to the RnpA family.</text>
</comment>
<dbReference type="NCBIfam" id="TIGR00188">
    <property type="entry name" value="rnpA"/>
    <property type="match status" value="1"/>
</dbReference>
<keyword evidence="6 7" id="KW-0694">RNA-binding</keyword>
<evidence type="ECO:0000256" key="6">
    <source>
        <dbReference type="ARBA" id="ARBA00022884"/>
    </source>
</evidence>
<dbReference type="EC" id="3.1.26.5" evidence="7 8"/>
<evidence type="ECO:0000256" key="7">
    <source>
        <dbReference type="HAMAP-Rule" id="MF_00227"/>
    </source>
</evidence>
<evidence type="ECO:0000256" key="1">
    <source>
        <dbReference type="ARBA" id="ARBA00002663"/>
    </source>
</evidence>
<keyword evidence="5 7" id="KW-0378">Hydrolase</keyword>
<evidence type="ECO:0000256" key="2">
    <source>
        <dbReference type="ARBA" id="ARBA00022694"/>
    </source>
</evidence>
<dbReference type="HAMAP" id="MF_00227">
    <property type="entry name" value="RNase_P"/>
    <property type="match status" value="1"/>
</dbReference>
<comment type="function">
    <text evidence="1 7">RNaseP catalyzes the removal of the 5'-leader sequence from pre-tRNA to produce the mature 5'-terminus. It can also cleave other RNA substrates such as 4.5S RNA. The protein component plays an auxiliary but essential role in vivo by binding to the 5'-leader sequence and broadening the substrate specificity of the ribozyme.</text>
</comment>
<evidence type="ECO:0000256" key="3">
    <source>
        <dbReference type="ARBA" id="ARBA00022722"/>
    </source>
</evidence>
<proteinExistence type="inferred from homology"/>
<dbReference type="InterPro" id="IPR020539">
    <property type="entry name" value="RNase_P_CS"/>
</dbReference>
<name>A0ABQ6IWK7_9MICO</name>
<evidence type="ECO:0000256" key="5">
    <source>
        <dbReference type="ARBA" id="ARBA00022801"/>
    </source>
</evidence>
<dbReference type="Proteomes" id="UP001157126">
    <property type="component" value="Unassembled WGS sequence"/>
</dbReference>
<dbReference type="InterPro" id="IPR014721">
    <property type="entry name" value="Ribsml_uS5_D2-typ_fold_subgr"/>
</dbReference>
<sequence length="117" mass="12761">MLPAPHRLRRSEDFARAVRGGRHGSRLVVVHVRPSQPTVPECRVGFVVSKAVGNAVTRNRVKRRMRAAMAELLPQLPGGHDLVVRANPAAAESTYGQLRAELERVAVTAVAKVEVRA</sequence>
<keyword evidence="3 7" id="KW-0540">Nuclease</keyword>
<dbReference type="EMBL" id="BSUO01000001">
    <property type="protein sequence ID" value="GMA41811.1"/>
    <property type="molecule type" value="Genomic_DNA"/>
</dbReference>
<dbReference type="SUPFAM" id="SSF54211">
    <property type="entry name" value="Ribosomal protein S5 domain 2-like"/>
    <property type="match status" value="1"/>
</dbReference>
<dbReference type="PANTHER" id="PTHR33992">
    <property type="entry name" value="RIBONUCLEASE P PROTEIN COMPONENT"/>
    <property type="match status" value="1"/>
</dbReference>
<evidence type="ECO:0000256" key="4">
    <source>
        <dbReference type="ARBA" id="ARBA00022759"/>
    </source>
</evidence>
<dbReference type="PROSITE" id="PS00648">
    <property type="entry name" value="RIBONUCLEASE_P"/>
    <property type="match status" value="1"/>
</dbReference>
<dbReference type="InterPro" id="IPR020568">
    <property type="entry name" value="Ribosomal_Su5_D2-typ_SF"/>
</dbReference>
<dbReference type="RefSeq" id="WP_284305313.1">
    <property type="nucleotide sequence ID" value="NZ_BSUO01000001.1"/>
</dbReference>
<evidence type="ECO:0000256" key="8">
    <source>
        <dbReference type="NCBIfam" id="TIGR00188"/>
    </source>
</evidence>
<gene>
    <name evidence="7 9" type="primary">rnpA</name>
    <name evidence="9" type="ORF">GCM10025883_38560</name>
</gene>
<comment type="caution">
    <text evidence="9">The sequence shown here is derived from an EMBL/GenBank/DDBJ whole genome shotgun (WGS) entry which is preliminary data.</text>
</comment>
<dbReference type="Pfam" id="PF00825">
    <property type="entry name" value="Ribonuclease_P"/>
    <property type="match status" value="1"/>
</dbReference>
<keyword evidence="2 7" id="KW-0819">tRNA processing</keyword>
<dbReference type="InterPro" id="IPR000100">
    <property type="entry name" value="RNase_P"/>
</dbReference>
<protein>
    <recommendedName>
        <fullName evidence="7 8">Ribonuclease P protein component</fullName>
        <shortName evidence="7">RNase P protein</shortName>
        <shortName evidence="7">RNaseP protein</shortName>
        <ecNumber evidence="7 8">3.1.26.5</ecNumber>
    </recommendedName>
    <alternativeName>
        <fullName evidence="7">Protein C5</fullName>
    </alternativeName>
</protein>
<keyword evidence="4 7" id="KW-0255">Endonuclease</keyword>
<organism evidence="9 10">
    <name type="scientific">Mobilicoccus caccae</name>
    <dbReference type="NCBI Taxonomy" id="1859295"/>
    <lineage>
        <taxon>Bacteria</taxon>
        <taxon>Bacillati</taxon>
        <taxon>Actinomycetota</taxon>
        <taxon>Actinomycetes</taxon>
        <taxon>Micrococcales</taxon>
        <taxon>Dermatophilaceae</taxon>
        <taxon>Mobilicoccus</taxon>
    </lineage>
</organism>
<comment type="subunit">
    <text evidence="7">Consists of a catalytic RNA component (M1 or rnpB) and a protein subunit.</text>
</comment>
<dbReference type="Gene3D" id="3.30.230.10">
    <property type="match status" value="1"/>
</dbReference>